<evidence type="ECO:0000259" key="3">
    <source>
        <dbReference type="Pfam" id="PF19898"/>
    </source>
</evidence>
<dbReference type="EMBL" id="BAMW01000025">
    <property type="protein sequence ID" value="GAN63341.1"/>
    <property type="molecule type" value="Genomic_DNA"/>
</dbReference>
<dbReference type="InterPro" id="IPR009270">
    <property type="entry name" value="DUF927"/>
</dbReference>
<accession>A0A6N3T6P7</accession>
<dbReference type="InterPro" id="IPR045951">
    <property type="entry name" value="DUF6371"/>
</dbReference>
<keyword evidence="4" id="KW-0378">Hydrolase</keyword>
<dbReference type="RefSeq" id="WP_048845858.1">
    <property type="nucleotide sequence ID" value="NZ_BAMW01000025.1"/>
</dbReference>
<sequence>MSTPETTLAMACVDDNGLFKPLTDTDREKAKALGGGNQNPDAEVWEPVVPAPSEPEKPSNATDMWVYRDAEGRPLFARFRYSGAVDADGIPKKEVRPLTYGRRVWTDKNGKQRDVTGWHWKQPAKPLPLYGLDRLAGKPDAPVLLVEGEKAADAACTLFPDMAVITSGGSTSVGSADWSPLAGRKVTIWPDNDAPGVKYADTAIDALRNAGAQSVHMVKVPDGLPDGWDLADDLPLEMTNGDEIPALEILRLLVDQAPLAESNVKMPPGYSMTSRGLYFTPEATGELPPVPLWVSAPFEVIAETRDDSGLGWGLLINWLDRDRRFHQWAIPKKMVHGEGKDIAGELEDAGLNCNISATRHLRQFIASVHTKTRLRCVTSSGWHKTEQGPVFVLPNGVTLGSGRRAVAFQTTRAASGSEYATAGTLEEWQRKIAAYARGNSRLLLTLSVAFCGPLLDILGEQSGGFHIVGASQTGKSTALYAAGSVWGKGDRDGMVRSWRSTTNGTEGIASETSDTLLILDEMGQADSREVGDITYMLANNTGKQRAGRNGEARTAKTWRSSFISTGEVTLATKMGEAGRRAMAGQEVRLVSVQADAGAGMGMFEALHCFSSGGELADHIRVAARTYFGTASRAYLDALVKDRDEDEAGLTQSLKTLVDGFEKDCLPSGAVAGQVRSVARRFGLVAAAGELATAYGVLPWGRGDATQAAKTCFQSWLTERGGTDAAEDREAIEQVRAFIEQHGESRFTLLGGEDGGTENPHARTISRAGYRKRVDTPEGSQWEYWVLPVGWKNDVCKGIDHKRAANVLRDAGYLLPGDGRNPTVQRKIPNDGRYRVYVLSGSILDGEAA</sequence>
<proteinExistence type="predicted"/>
<gene>
    <name evidence="4" type="ORF">Abin_025_002</name>
    <name evidence="5" type="ORF">AIN02nite_28870</name>
</gene>
<dbReference type="InterPro" id="IPR034154">
    <property type="entry name" value="TOPRIM_DnaG/twinkle"/>
</dbReference>
<dbReference type="Proteomes" id="UP000321104">
    <property type="component" value="Unassembled WGS sequence"/>
</dbReference>
<keyword evidence="4" id="KW-0547">Nucleotide-binding</keyword>
<keyword evidence="6" id="KW-1185">Reference proteome</keyword>
<name>A0A6N3T6P7_9PROT</name>
<dbReference type="Gene3D" id="3.40.1360.10">
    <property type="match status" value="1"/>
</dbReference>
<dbReference type="Pfam" id="PF06048">
    <property type="entry name" value="DUF927"/>
    <property type="match status" value="1"/>
</dbReference>
<evidence type="ECO:0000313" key="5">
    <source>
        <dbReference type="EMBL" id="GEN04862.1"/>
    </source>
</evidence>
<dbReference type="EMBL" id="BJXQ01000034">
    <property type="protein sequence ID" value="GEN04862.1"/>
    <property type="molecule type" value="Genomic_DNA"/>
</dbReference>
<evidence type="ECO:0000313" key="7">
    <source>
        <dbReference type="Proteomes" id="UP000321104"/>
    </source>
</evidence>
<evidence type="ECO:0000313" key="4">
    <source>
        <dbReference type="EMBL" id="GAN63341.1"/>
    </source>
</evidence>
<organism evidence="5 7">
    <name type="scientific">Acetobacter indonesiensis</name>
    <dbReference type="NCBI Taxonomy" id="104101"/>
    <lineage>
        <taxon>Bacteria</taxon>
        <taxon>Pseudomonadati</taxon>
        <taxon>Pseudomonadota</taxon>
        <taxon>Alphaproteobacteria</taxon>
        <taxon>Acetobacterales</taxon>
        <taxon>Acetobacteraceae</taxon>
        <taxon>Acetobacter</taxon>
    </lineage>
</organism>
<dbReference type="GO" id="GO:0004386">
    <property type="term" value="F:helicase activity"/>
    <property type="evidence" value="ECO:0007669"/>
    <property type="project" value="UniProtKB-KW"/>
</dbReference>
<dbReference type="CDD" id="cd01029">
    <property type="entry name" value="TOPRIM_primases"/>
    <property type="match status" value="1"/>
</dbReference>
<feature type="domain" description="DUF927" evidence="2">
    <location>
        <begin position="276"/>
        <end position="556"/>
    </location>
</feature>
<feature type="region of interest" description="Disordered" evidence="1">
    <location>
        <begin position="19"/>
        <end position="60"/>
    </location>
</feature>
<dbReference type="AlphaFoldDB" id="A0A6N3T6P7"/>
<evidence type="ECO:0000259" key="2">
    <source>
        <dbReference type="Pfam" id="PF06048"/>
    </source>
</evidence>
<keyword evidence="4" id="KW-0067">ATP-binding</keyword>
<comment type="caution">
    <text evidence="5">The sequence shown here is derived from an EMBL/GenBank/DDBJ whole genome shotgun (WGS) entry which is preliminary data.</text>
</comment>
<protein>
    <submittedName>
        <fullName evidence="4">DNA/RNA helicase</fullName>
    </submittedName>
</protein>
<feature type="domain" description="DUF6371" evidence="3">
    <location>
        <begin position="128"/>
        <end position="191"/>
    </location>
</feature>
<reference evidence="5 7" key="2">
    <citation type="submission" date="2019-07" db="EMBL/GenBank/DDBJ databases">
        <title>Whole genome shotgun sequence of Acetobacter indonesiensis NBRC 16471.</title>
        <authorList>
            <person name="Hosoyama A."/>
            <person name="Uohara A."/>
            <person name="Ohji S."/>
            <person name="Ichikawa N."/>
        </authorList>
    </citation>
    <scope>NUCLEOTIDE SEQUENCE [LARGE SCALE GENOMIC DNA]</scope>
    <source>
        <strain evidence="5 7">NBRC 16471</strain>
    </source>
</reference>
<dbReference type="Proteomes" id="UP000032673">
    <property type="component" value="Unassembled WGS sequence"/>
</dbReference>
<evidence type="ECO:0000256" key="1">
    <source>
        <dbReference type="SAM" id="MobiDB-lite"/>
    </source>
</evidence>
<reference evidence="4 6" key="1">
    <citation type="submission" date="2012-11" db="EMBL/GenBank/DDBJ databases">
        <title>Whole genome sequence of Acetobacter indonesiensis 5H-1.</title>
        <authorList>
            <person name="Azuma Y."/>
            <person name="Higashiura N."/>
            <person name="Hirakawa H."/>
            <person name="Matsushita K."/>
        </authorList>
    </citation>
    <scope>NUCLEOTIDE SEQUENCE [LARGE SCALE GENOMIC DNA]</scope>
    <source>
        <strain evidence="4 6">5H-1</strain>
    </source>
</reference>
<keyword evidence="4" id="KW-0347">Helicase</keyword>
<dbReference type="Pfam" id="PF19898">
    <property type="entry name" value="DUF6371"/>
    <property type="match status" value="1"/>
</dbReference>
<evidence type="ECO:0000313" key="6">
    <source>
        <dbReference type="Proteomes" id="UP000032673"/>
    </source>
</evidence>